<comment type="caution">
    <text evidence="2">The sequence shown here is derived from an EMBL/GenBank/DDBJ whole genome shotgun (WGS) entry which is preliminary data.</text>
</comment>
<organism evidence="2 3">
    <name type="scientific">Enterovirga rhinocerotis</name>
    <dbReference type="NCBI Taxonomy" id="1339210"/>
    <lineage>
        <taxon>Bacteria</taxon>
        <taxon>Pseudomonadati</taxon>
        <taxon>Pseudomonadota</taxon>
        <taxon>Alphaproteobacteria</taxon>
        <taxon>Hyphomicrobiales</taxon>
        <taxon>Methylobacteriaceae</taxon>
        <taxon>Enterovirga</taxon>
    </lineage>
</organism>
<evidence type="ECO:0000313" key="2">
    <source>
        <dbReference type="EMBL" id="TDR93894.1"/>
    </source>
</evidence>
<evidence type="ECO:0000313" key="3">
    <source>
        <dbReference type="Proteomes" id="UP000295122"/>
    </source>
</evidence>
<evidence type="ECO:0000256" key="1">
    <source>
        <dbReference type="SAM" id="SignalP"/>
    </source>
</evidence>
<feature type="signal peptide" evidence="1">
    <location>
        <begin position="1"/>
        <end position="28"/>
    </location>
</feature>
<dbReference type="RefSeq" id="WP_133768853.1">
    <property type="nucleotide sequence ID" value="NZ_SNZR01000011.1"/>
</dbReference>
<dbReference type="OrthoDB" id="8019615at2"/>
<keyword evidence="3" id="KW-1185">Reference proteome</keyword>
<dbReference type="Proteomes" id="UP000295122">
    <property type="component" value="Unassembled WGS sequence"/>
</dbReference>
<accession>A0A4R7C5Q6</accession>
<protein>
    <submittedName>
        <fullName evidence="2">Uncharacterized protein</fullName>
    </submittedName>
</protein>
<dbReference type="AlphaFoldDB" id="A0A4R7C5Q6"/>
<keyword evidence="1" id="KW-0732">Signal</keyword>
<dbReference type="EMBL" id="SNZR01000011">
    <property type="protein sequence ID" value="TDR93894.1"/>
    <property type="molecule type" value="Genomic_DNA"/>
</dbReference>
<gene>
    <name evidence="2" type="ORF">EV668_1163</name>
</gene>
<sequence>MSPKLRAPSIALGLAAIAVSAVSGQAWAQASGCGDVQKHLDQRRTIAQSLQPAKGKQLDAKFACSGFGRLVANGETLLKWTTTNKEWCQIPDSFIESIKGDHAKATAIRARACNIAAKVQQMEKQAKSGQGGGLLGGGGLTGSTALPRGAL</sequence>
<feature type="chain" id="PRO_5020206437" evidence="1">
    <location>
        <begin position="29"/>
        <end position="151"/>
    </location>
</feature>
<name>A0A4R7C5Q6_9HYPH</name>
<reference evidence="2 3" key="1">
    <citation type="submission" date="2019-03" db="EMBL/GenBank/DDBJ databases">
        <title>Genomic Encyclopedia of Type Strains, Phase IV (KMG-IV): sequencing the most valuable type-strain genomes for metagenomic binning, comparative biology and taxonomic classification.</title>
        <authorList>
            <person name="Goeker M."/>
        </authorList>
    </citation>
    <scope>NUCLEOTIDE SEQUENCE [LARGE SCALE GENOMIC DNA]</scope>
    <source>
        <strain evidence="2 3">DSM 25903</strain>
    </source>
</reference>
<proteinExistence type="predicted"/>